<sequence length="324" mass="32745">MAAKLRLAAASAAVGLLTGICAPGAQAGPQPAVPDRSATESTAAASDIADPGPAWGKNPDGSIPPEGSNDWTCLPAAVHPRPVVLVHGTWGNQNDWDVLAPQLKAEDYCVFSLNYGRDTASVLGALPGMYGTGDIHSSAGELAAFVDRVRTATGAAKVDLVGHSQGALLSRQYLRFAGGAAKVDHLISLAGTNHGSAMRGVATRLPSGSASAGFAAGLTGIGGTAAAQQLVGSDFLRAVNAAGDTDPGISYTVIASTLDDASAPPEATFLQAGPGATVDNVWIQDLCPTDTFDHGTLPQSPTVAYLVKKALDPDYTGNPCPGHN</sequence>
<evidence type="ECO:0000256" key="2">
    <source>
        <dbReference type="SAM" id="SignalP"/>
    </source>
</evidence>
<dbReference type="Proteomes" id="UP000694257">
    <property type="component" value="Chromosome"/>
</dbReference>
<evidence type="ECO:0000256" key="1">
    <source>
        <dbReference type="SAM" id="MobiDB-lite"/>
    </source>
</evidence>
<accession>A0ABX8RM12</accession>
<dbReference type="Pfam" id="PF01674">
    <property type="entry name" value="Lipase_2"/>
    <property type="match status" value="1"/>
</dbReference>
<dbReference type="InterPro" id="IPR002918">
    <property type="entry name" value="Lipase_EstA/Esterase_EstB"/>
</dbReference>
<feature type="chain" id="PRO_5046091742" evidence="2">
    <location>
        <begin position="28"/>
        <end position="324"/>
    </location>
</feature>
<keyword evidence="3" id="KW-0378">Hydrolase</keyword>
<keyword evidence="4" id="KW-1185">Reference proteome</keyword>
<protein>
    <submittedName>
        <fullName evidence="3">Alpha/beta fold hydrolase</fullName>
    </submittedName>
</protein>
<organism evidence="3 4">
    <name type="scientific">Nocardia iowensis</name>
    <dbReference type="NCBI Taxonomy" id="204891"/>
    <lineage>
        <taxon>Bacteria</taxon>
        <taxon>Bacillati</taxon>
        <taxon>Actinomycetota</taxon>
        <taxon>Actinomycetes</taxon>
        <taxon>Mycobacteriales</taxon>
        <taxon>Nocardiaceae</taxon>
        <taxon>Nocardia</taxon>
    </lineage>
</organism>
<feature type="region of interest" description="Disordered" evidence="1">
    <location>
        <begin position="26"/>
        <end position="69"/>
    </location>
</feature>
<name>A0ABX8RM12_NOCIO</name>
<dbReference type="RefSeq" id="WP_218471535.1">
    <property type="nucleotide sequence ID" value="NZ_BAABJN010000006.1"/>
</dbReference>
<keyword evidence="2" id="KW-0732">Signal</keyword>
<evidence type="ECO:0000313" key="3">
    <source>
        <dbReference type="EMBL" id="QXN90668.1"/>
    </source>
</evidence>
<dbReference type="PANTHER" id="PTHR32015:SF1">
    <property type="entry name" value="LIPASE"/>
    <property type="match status" value="1"/>
</dbReference>
<gene>
    <name evidence="3" type="ORF">KV110_35660</name>
</gene>
<proteinExistence type="predicted"/>
<dbReference type="EMBL" id="CP078145">
    <property type="protein sequence ID" value="QXN90668.1"/>
    <property type="molecule type" value="Genomic_DNA"/>
</dbReference>
<reference evidence="3 4" key="1">
    <citation type="submission" date="2021-07" db="EMBL/GenBank/DDBJ databases">
        <title>Whole Genome Sequence of Nocardia Iowensis.</title>
        <authorList>
            <person name="Lamm A."/>
            <person name="Collins-Fairclough A.M."/>
            <person name="Bunk B."/>
            <person name="Sproer C."/>
        </authorList>
    </citation>
    <scope>NUCLEOTIDE SEQUENCE [LARGE SCALE GENOMIC DNA]</scope>
    <source>
        <strain evidence="3 4">NRRL 5646</strain>
    </source>
</reference>
<evidence type="ECO:0000313" key="4">
    <source>
        <dbReference type="Proteomes" id="UP000694257"/>
    </source>
</evidence>
<feature type="signal peptide" evidence="2">
    <location>
        <begin position="1"/>
        <end position="27"/>
    </location>
</feature>
<dbReference type="PANTHER" id="PTHR32015">
    <property type="entry name" value="FASTING INDUCED LIPASE"/>
    <property type="match status" value="1"/>
</dbReference>
<dbReference type="GO" id="GO:0016787">
    <property type="term" value="F:hydrolase activity"/>
    <property type="evidence" value="ECO:0007669"/>
    <property type="project" value="UniProtKB-KW"/>
</dbReference>